<organism evidence="2 3">
    <name type="scientific">Alkaliphilus peptidifermentans DSM 18978</name>
    <dbReference type="NCBI Taxonomy" id="1120976"/>
    <lineage>
        <taxon>Bacteria</taxon>
        <taxon>Bacillati</taxon>
        <taxon>Bacillota</taxon>
        <taxon>Clostridia</taxon>
        <taxon>Peptostreptococcales</taxon>
        <taxon>Natronincolaceae</taxon>
        <taxon>Alkaliphilus</taxon>
    </lineage>
</organism>
<feature type="transmembrane region" description="Helical" evidence="1">
    <location>
        <begin position="332"/>
        <end position="353"/>
    </location>
</feature>
<keyword evidence="1" id="KW-1133">Transmembrane helix</keyword>
<proteinExistence type="predicted"/>
<dbReference type="OrthoDB" id="3182597at2"/>
<protein>
    <recommendedName>
        <fullName evidence="4">Replication restart DNA helicase PriA</fullName>
    </recommendedName>
</protein>
<dbReference type="AlphaFoldDB" id="A0A1G5FXK3"/>
<dbReference type="EMBL" id="FMUS01000008">
    <property type="protein sequence ID" value="SCY43881.1"/>
    <property type="molecule type" value="Genomic_DNA"/>
</dbReference>
<dbReference type="PANTHER" id="PTHR37826:SF3">
    <property type="entry name" value="J DOMAIN-CONTAINING PROTEIN"/>
    <property type="match status" value="1"/>
</dbReference>
<dbReference type="RefSeq" id="WP_091541862.1">
    <property type="nucleotide sequence ID" value="NZ_FMUS01000008.1"/>
</dbReference>
<keyword evidence="1" id="KW-0472">Membrane</keyword>
<dbReference type="Proteomes" id="UP000198636">
    <property type="component" value="Unassembled WGS sequence"/>
</dbReference>
<evidence type="ECO:0000256" key="1">
    <source>
        <dbReference type="SAM" id="Phobius"/>
    </source>
</evidence>
<dbReference type="PANTHER" id="PTHR37826">
    <property type="entry name" value="FLOTILLIN BAND_7_5 DOMAIN PROTEIN"/>
    <property type="match status" value="1"/>
</dbReference>
<accession>A0A1G5FXK3</accession>
<evidence type="ECO:0000313" key="3">
    <source>
        <dbReference type="Proteomes" id="UP000198636"/>
    </source>
</evidence>
<reference evidence="2 3" key="1">
    <citation type="submission" date="2016-10" db="EMBL/GenBank/DDBJ databases">
        <authorList>
            <person name="de Groot N.N."/>
        </authorList>
    </citation>
    <scope>NUCLEOTIDE SEQUENCE [LARGE SCALE GENOMIC DNA]</scope>
    <source>
        <strain evidence="2 3">DSM 18978</strain>
    </source>
</reference>
<evidence type="ECO:0008006" key="4">
    <source>
        <dbReference type="Google" id="ProtNLM"/>
    </source>
</evidence>
<evidence type="ECO:0000313" key="2">
    <source>
        <dbReference type="EMBL" id="SCY43881.1"/>
    </source>
</evidence>
<sequence>MATFTHKCPNCGGALEFNADTQSWKCEFCLSDFNNETIKSLEDSVISDNDSSIEEQLPKEDMEFNNKARMYSCTSCGAEIVTDDVTAATFCYYCHSPAILPGQLSGKYRPAKVLPFKFKRDSATTTFINWCKKKPLLSKDFTSASQLELLSGIYVPFWLFDCDIRGKMTAEGRNIRTWVSGNKKYTETKYYDVVRAGTACFGKIPADGSKKIDDQLMETLEPFDYSQMEDFSMSYLSGYLAEKYDKDQNDVYGRISDRVQKYTDKLLRDAIKGYSSVSVKNCNVDIYKSKATYVLLPAWIFTYDYKGKKYIFAMNGQTGKVAGSLPLSKARMAAYFSIISGSVFAILLLGGMLI</sequence>
<name>A0A1G5FXK3_9FIRM</name>
<gene>
    <name evidence="2" type="ORF">SAMN03080606_01530</name>
</gene>
<dbReference type="STRING" id="1120976.SAMN03080606_01530"/>
<keyword evidence="1" id="KW-0812">Transmembrane</keyword>
<dbReference type="Gene3D" id="2.20.28.30">
    <property type="entry name" value="RNA polymerase ii, chain L"/>
    <property type="match status" value="2"/>
</dbReference>
<keyword evidence="3" id="KW-1185">Reference proteome</keyword>